<dbReference type="PANTHER" id="PTHR41523:SF8">
    <property type="entry name" value="ETHYLENE RESPONSE SENSOR PROTEIN"/>
    <property type="match status" value="1"/>
</dbReference>
<keyword evidence="6 13" id="KW-0812">Transmembrane</keyword>
<evidence type="ECO:0000256" key="6">
    <source>
        <dbReference type="ARBA" id="ARBA00022692"/>
    </source>
</evidence>
<evidence type="ECO:0000256" key="10">
    <source>
        <dbReference type="ARBA" id="ARBA00022989"/>
    </source>
</evidence>
<dbReference type="EC" id="2.7.13.3" evidence="3"/>
<evidence type="ECO:0000256" key="7">
    <source>
        <dbReference type="ARBA" id="ARBA00022741"/>
    </source>
</evidence>
<evidence type="ECO:0000313" key="15">
    <source>
        <dbReference type="EMBL" id="MBR0793786.1"/>
    </source>
</evidence>
<keyword evidence="10 13" id="KW-1133">Transmembrane helix</keyword>
<keyword evidence="4" id="KW-0597">Phosphoprotein</keyword>
<dbReference type="Pfam" id="PF07536">
    <property type="entry name" value="HWE_HK"/>
    <property type="match status" value="1"/>
</dbReference>
<evidence type="ECO:0000259" key="14">
    <source>
        <dbReference type="SMART" id="SM00911"/>
    </source>
</evidence>
<dbReference type="InterPro" id="IPR025201">
    <property type="entry name" value="KdpD_TM"/>
</dbReference>
<dbReference type="PANTHER" id="PTHR41523">
    <property type="entry name" value="TWO-COMPONENT SYSTEM SENSOR PROTEIN"/>
    <property type="match status" value="1"/>
</dbReference>
<gene>
    <name evidence="15" type="ORF">JQ615_00090</name>
</gene>
<dbReference type="EMBL" id="JAFCJH010000001">
    <property type="protein sequence ID" value="MBR0793786.1"/>
    <property type="molecule type" value="Genomic_DNA"/>
</dbReference>
<dbReference type="SMART" id="SM00911">
    <property type="entry name" value="HWE_HK"/>
    <property type="match status" value="1"/>
</dbReference>
<protein>
    <recommendedName>
        <fullName evidence="3">histidine kinase</fullName>
        <ecNumber evidence="3">2.7.13.3</ecNumber>
    </recommendedName>
</protein>
<evidence type="ECO:0000256" key="12">
    <source>
        <dbReference type="ARBA" id="ARBA00023136"/>
    </source>
</evidence>
<evidence type="ECO:0000256" key="4">
    <source>
        <dbReference type="ARBA" id="ARBA00022553"/>
    </source>
</evidence>
<evidence type="ECO:0000256" key="3">
    <source>
        <dbReference type="ARBA" id="ARBA00012438"/>
    </source>
</evidence>
<dbReference type="Gene3D" id="1.20.120.620">
    <property type="entry name" value="Backbone structure of the membrane domain of e. Coli histidine kinase receptor kdpd"/>
    <property type="match status" value="1"/>
</dbReference>
<dbReference type="RefSeq" id="WP_212394112.1">
    <property type="nucleotide sequence ID" value="NZ_JAFCJH010000001.1"/>
</dbReference>
<evidence type="ECO:0000313" key="16">
    <source>
        <dbReference type="Proteomes" id="UP001315278"/>
    </source>
</evidence>
<dbReference type="InterPro" id="IPR011102">
    <property type="entry name" value="Sig_transdc_His_kinase_HWE"/>
</dbReference>
<comment type="catalytic activity">
    <reaction evidence="1">
        <text>ATP + protein L-histidine = ADP + protein N-phospho-L-histidine.</text>
        <dbReference type="EC" id="2.7.13.3"/>
    </reaction>
</comment>
<evidence type="ECO:0000256" key="8">
    <source>
        <dbReference type="ARBA" id="ARBA00022777"/>
    </source>
</evidence>
<evidence type="ECO:0000256" key="13">
    <source>
        <dbReference type="SAM" id="Phobius"/>
    </source>
</evidence>
<proteinExistence type="predicted"/>
<evidence type="ECO:0000256" key="11">
    <source>
        <dbReference type="ARBA" id="ARBA00023012"/>
    </source>
</evidence>
<evidence type="ECO:0000256" key="9">
    <source>
        <dbReference type="ARBA" id="ARBA00022840"/>
    </source>
</evidence>
<comment type="subcellular location">
    <subcellularLocation>
        <location evidence="2">Membrane</location>
        <topology evidence="2">Multi-pass membrane protein</topology>
    </subcellularLocation>
</comment>
<keyword evidence="12 13" id="KW-0472">Membrane</keyword>
<dbReference type="InterPro" id="IPR038318">
    <property type="entry name" value="KdpD_sf"/>
</dbReference>
<keyword evidence="5" id="KW-0808">Transferase</keyword>
<keyword evidence="16" id="KW-1185">Reference proteome</keyword>
<dbReference type="Gene3D" id="3.30.565.10">
    <property type="entry name" value="Histidine kinase-like ATPase, C-terminal domain"/>
    <property type="match status" value="1"/>
</dbReference>
<feature type="domain" description="Signal transduction histidine kinase HWE region" evidence="14">
    <location>
        <begin position="139"/>
        <end position="217"/>
    </location>
</feature>
<keyword evidence="7" id="KW-0547">Nucleotide-binding</keyword>
<organism evidence="15 16">
    <name type="scientific">Bradyrhizobium jicamae</name>
    <dbReference type="NCBI Taxonomy" id="280332"/>
    <lineage>
        <taxon>Bacteria</taxon>
        <taxon>Pseudomonadati</taxon>
        <taxon>Pseudomonadota</taxon>
        <taxon>Alphaproteobacteria</taxon>
        <taxon>Hyphomicrobiales</taxon>
        <taxon>Nitrobacteraceae</taxon>
        <taxon>Bradyrhizobium</taxon>
    </lineage>
</organism>
<comment type="caution">
    <text evidence="15">The sequence shown here is derived from an EMBL/GenBank/DDBJ whole genome shotgun (WGS) entry which is preliminary data.</text>
</comment>
<name>A0ABS5FBQ6_9BRAD</name>
<sequence>MLFAHAFDKPNLLGRIRRFRKNAAWVYGSAIGIVAVATLVRLALHHELLTTAPFTTYSLAVLCSALAGGFWPGMVTLAASVVAGSILFLPPAFSVALADGAGWTLLMFALFGSINVVLISGLIASILLHDEHQQFLFGELRHRSRNLFAVVQSIVSRTIVESQTLSEAKQALETRLATLARTHAMLADSGWMGAPLDQIVSEELMSFANQVSCVGCGLILNTPAAQTFALIIHELATNAVKHGALSRPEGQVTIVGRIEASKGNNLFQFAWTEVGGPPVEAPRRRGFGSSILSGMAKRFAQNVDMDYRPEGLTYELQASLASIQASHEVNSTLDGGIGNTSPTNARLANAPRDLRLSAFNDV</sequence>
<feature type="transmembrane region" description="Helical" evidence="13">
    <location>
        <begin position="24"/>
        <end position="44"/>
    </location>
</feature>
<dbReference type="InterPro" id="IPR036890">
    <property type="entry name" value="HATPase_C_sf"/>
</dbReference>
<reference evidence="16" key="1">
    <citation type="journal article" date="2021" name="ISME J.">
        <title>Evolutionary origin and ecological implication of a unique nif island in free-living Bradyrhizobium lineages.</title>
        <authorList>
            <person name="Tao J."/>
        </authorList>
    </citation>
    <scope>NUCLEOTIDE SEQUENCE [LARGE SCALE GENOMIC DNA]</scope>
    <source>
        <strain evidence="16">SZCCT0434</strain>
    </source>
</reference>
<keyword evidence="11" id="KW-0902">Two-component regulatory system</keyword>
<feature type="transmembrane region" description="Helical" evidence="13">
    <location>
        <begin position="103"/>
        <end position="128"/>
    </location>
</feature>
<keyword evidence="8" id="KW-0418">Kinase</keyword>
<evidence type="ECO:0000256" key="1">
    <source>
        <dbReference type="ARBA" id="ARBA00000085"/>
    </source>
</evidence>
<accession>A0ABS5FBQ6</accession>
<feature type="transmembrane region" description="Helical" evidence="13">
    <location>
        <begin position="77"/>
        <end position="97"/>
    </location>
</feature>
<keyword evidence="9" id="KW-0067">ATP-binding</keyword>
<evidence type="ECO:0000256" key="5">
    <source>
        <dbReference type="ARBA" id="ARBA00022679"/>
    </source>
</evidence>
<dbReference type="Pfam" id="PF13493">
    <property type="entry name" value="DUF4118"/>
    <property type="match status" value="1"/>
</dbReference>
<evidence type="ECO:0000256" key="2">
    <source>
        <dbReference type="ARBA" id="ARBA00004141"/>
    </source>
</evidence>
<dbReference type="Proteomes" id="UP001315278">
    <property type="component" value="Unassembled WGS sequence"/>
</dbReference>